<keyword evidence="2" id="KW-1185">Reference proteome</keyword>
<proteinExistence type="predicted"/>
<accession>A0A4R7NZ42</accession>
<evidence type="ECO:0000313" key="2">
    <source>
        <dbReference type="Proteomes" id="UP000295341"/>
    </source>
</evidence>
<reference evidence="1 2" key="1">
    <citation type="submission" date="2019-03" db="EMBL/GenBank/DDBJ databases">
        <title>Genomic Encyclopedia of Type Strains, Phase IV (KMG-IV): sequencing the most valuable type-strain genomes for metagenomic binning, comparative biology and taxonomic classification.</title>
        <authorList>
            <person name="Goeker M."/>
        </authorList>
    </citation>
    <scope>NUCLEOTIDE SEQUENCE [LARGE SCALE GENOMIC DNA]</scope>
    <source>
        <strain evidence="1 2">DSM 26377</strain>
    </source>
</reference>
<dbReference type="SUPFAM" id="SSF75169">
    <property type="entry name" value="DsrEFH-like"/>
    <property type="match status" value="1"/>
</dbReference>
<organism evidence="1 2">
    <name type="scientific">Panacagrimonas perspica</name>
    <dbReference type="NCBI Taxonomy" id="381431"/>
    <lineage>
        <taxon>Bacteria</taxon>
        <taxon>Pseudomonadati</taxon>
        <taxon>Pseudomonadota</taxon>
        <taxon>Gammaproteobacteria</taxon>
        <taxon>Nevskiales</taxon>
        <taxon>Nevskiaceae</taxon>
        <taxon>Panacagrimonas</taxon>
    </lineage>
</organism>
<dbReference type="InterPro" id="IPR003787">
    <property type="entry name" value="Sulphur_relay_DsrE/F-like"/>
</dbReference>
<dbReference type="EMBL" id="SOBT01000010">
    <property type="protein sequence ID" value="TDU26517.1"/>
    <property type="molecule type" value="Genomic_DNA"/>
</dbReference>
<comment type="caution">
    <text evidence="1">The sequence shown here is derived from an EMBL/GenBank/DDBJ whole genome shotgun (WGS) entry which is preliminary data.</text>
</comment>
<dbReference type="PANTHER" id="PTHR37691:SF1">
    <property type="entry name" value="BLR3518 PROTEIN"/>
    <property type="match status" value="1"/>
</dbReference>
<dbReference type="PANTHER" id="PTHR37691">
    <property type="entry name" value="BLR3518 PROTEIN"/>
    <property type="match status" value="1"/>
</dbReference>
<sequence length="120" mass="12790">MPLPAVRVVYHLDDVSNAIATVRMLQNHVKADSSVQIVVVALGGGVDFLLAGGKDSRGNPYEPMVDDLSAAGVAFRACGNTLTFRDIPASAVHPEATIIESGAAEISRLQFREGYAYYKP</sequence>
<dbReference type="Gene3D" id="3.40.1260.10">
    <property type="entry name" value="DsrEFH-like"/>
    <property type="match status" value="1"/>
</dbReference>
<name>A0A4R7NZ42_9GAMM</name>
<dbReference type="AlphaFoldDB" id="A0A4R7NZ42"/>
<gene>
    <name evidence="1" type="ORF">DFR24_3544</name>
</gene>
<dbReference type="Pfam" id="PF02635">
    <property type="entry name" value="DsrE"/>
    <property type="match status" value="1"/>
</dbReference>
<protein>
    <submittedName>
        <fullName evidence="1">Uncharacterized protein</fullName>
    </submittedName>
</protein>
<dbReference type="Proteomes" id="UP000295341">
    <property type="component" value="Unassembled WGS sequence"/>
</dbReference>
<evidence type="ECO:0000313" key="1">
    <source>
        <dbReference type="EMBL" id="TDU26517.1"/>
    </source>
</evidence>
<dbReference type="InterPro" id="IPR027396">
    <property type="entry name" value="DsrEFH-like"/>
</dbReference>